<comment type="caution">
    <text evidence="9">The sequence shown here is derived from an EMBL/GenBank/DDBJ whole genome shotgun (WGS) entry which is preliminary data.</text>
</comment>
<dbReference type="PANTHER" id="PTHR21634:SF9">
    <property type="entry name" value="RE13835P"/>
    <property type="match status" value="1"/>
</dbReference>
<dbReference type="GO" id="GO:0005737">
    <property type="term" value="C:cytoplasm"/>
    <property type="evidence" value="ECO:0007669"/>
    <property type="project" value="UniProtKB-SubCell"/>
</dbReference>
<dbReference type="OrthoDB" id="10051712at2759"/>
<organism evidence="9 10">
    <name type="scientific">Mucor saturninus</name>
    <dbReference type="NCBI Taxonomy" id="64648"/>
    <lineage>
        <taxon>Eukaryota</taxon>
        <taxon>Fungi</taxon>
        <taxon>Fungi incertae sedis</taxon>
        <taxon>Mucoromycota</taxon>
        <taxon>Mucoromycotina</taxon>
        <taxon>Mucoromycetes</taxon>
        <taxon>Mucorales</taxon>
        <taxon>Mucorineae</taxon>
        <taxon>Mucoraceae</taxon>
        <taxon>Mucor</taxon>
    </lineage>
</organism>
<evidence type="ECO:0000256" key="6">
    <source>
        <dbReference type="ARBA" id="ARBA00023228"/>
    </source>
</evidence>
<evidence type="ECO:0000256" key="5">
    <source>
        <dbReference type="ARBA" id="ARBA00023136"/>
    </source>
</evidence>
<dbReference type="AlphaFoldDB" id="A0A8H7QQ72"/>
<evidence type="ECO:0000256" key="1">
    <source>
        <dbReference type="ARBA" id="ARBA00004496"/>
    </source>
</evidence>
<dbReference type="InterPro" id="IPR028086">
    <property type="entry name" value="FNIP_C_dom"/>
</dbReference>
<dbReference type="InterPro" id="IPR037545">
    <property type="entry name" value="DENN_FNIP1/2"/>
</dbReference>
<evidence type="ECO:0000313" key="9">
    <source>
        <dbReference type="EMBL" id="KAG2196459.1"/>
    </source>
</evidence>
<evidence type="ECO:0000256" key="4">
    <source>
        <dbReference type="ARBA" id="ARBA00022490"/>
    </source>
</evidence>
<comment type="similarity">
    <text evidence="3">Belongs to the FNIP family.</text>
</comment>
<sequence>MLQRLFRNKTVSRDGDDTHSQLLLESQSWEPNPLQQDHLRILFCQDVGDSNKTILYDSDYFLNIENGSRSPPANTPMARSWNGSQAHNSGRANMEVGSFKDQRHDWRPSYMRTMPSLSISDQNQQNNHRQSNRKLDLTGEMIFGTAPLAYKGMNTKVHYYKRDKNPQIIISKLFTLNNTQSQQQRDLDITRRTSFSSVNSDRSTTSFTANSSVCDDNISEQSSDDDHFSTASIYPPVLGLYQSTKRTRRFSQTNMENGVFSPTPLPTTRISAIENPVRQQTSRSVKFAVAIIITLEDKNETLYDFIFSHFALIENRLHQLQAIAFKQLYQYFKNHPPHSYLQPRKRSSTLFLSPNTFQKDPVLIDAANQFKTYFFDLYETPRIQEPLWLNMSTYPQRKSDYEASLIKELIQLVHQFDNKSHNYFISTLLTGVLMHHLSWVNTVAPPEANTHIGCHHGNYDPLWAQLSDLYGFIGTPSRITRTIVVGLRPSVVKRILYILSYFIRCNEVYENTESRTKSMLTTSTSSESIFSNELDDTNSEHKFEDKIVRHLTGDVESIAIPKNNHHVAYASSSIESTNSIKSSLKWFSDTDERPWSPDPFVVVSSSSSSLEVPSLTMSPTGSYHVAMPKSTVTHMEPDITQESNDAPNTRIDRLFAKSYGRSLMASYCDTYKSDFVLMGIPTLPATSVLDADLRNTLEQFTLSDSVSEASCLVIDTNNFKCRVLNHRLPDTVMDPPSLKKTGNSWQVISMSNIVYTMLSDMRQIYEDNNGDLSCAEQIMNLMEDNLQLIYLHSTMFQDIVQEAVQNGDDPLSDTASLANDLKLNQNDIPLLLNVCSTYDTKMWDLQRNAYGP</sequence>
<dbReference type="PRINTS" id="PR02073">
    <property type="entry name" value="FOLLICULNIP1"/>
</dbReference>
<dbReference type="InterPro" id="IPR026156">
    <property type="entry name" value="FNIP_fam"/>
</dbReference>
<feature type="region of interest" description="Disordered" evidence="7">
    <location>
        <begin position="83"/>
        <end position="105"/>
    </location>
</feature>
<dbReference type="Proteomes" id="UP000603453">
    <property type="component" value="Unassembled WGS sequence"/>
</dbReference>
<dbReference type="InterPro" id="IPR028085">
    <property type="entry name" value="FNIP_mid_dom"/>
</dbReference>
<dbReference type="Pfam" id="PF14638">
    <property type="entry name" value="FNIP_C"/>
    <property type="match status" value="1"/>
</dbReference>
<evidence type="ECO:0000259" key="8">
    <source>
        <dbReference type="PROSITE" id="PS51836"/>
    </source>
</evidence>
<name>A0A8H7QQ72_9FUNG</name>
<keyword evidence="4" id="KW-0963">Cytoplasm</keyword>
<dbReference type="Pfam" id="PF14637">
    <property type="entry name" value="FNIP_M"/>
    <property type="match status" value="1"/>
</dbReference>
<feature type="domain" description="UDENN FNIP1/2-type" evidence="8">
    <location>
        <begin position="34"/>
        <end position="838"/>
    </location>
</feature>
<dbReference type="PANTHER" id="PTHR21634">
    <property type="entry name" value="RE13835P"/>
    <property type="match status" value="1"/>
</dbReference>
<evidence type="ECO:0000313" key="10">
    <source>
        <dbReference type="Proteomes" id="UP000603453"/>
    </source>
</evidence>
<dbReference type="EMBL" id="JAEPRD010000146">
    <property type="protein sequence ID" value="KAG2196459.1"/>
    <property type="molecule type" value="Genomic_DNA"/>
</dbReference>
<keyword evidence="5" id="KW-0472">Membrane</keyword>
<dbReference type="GO" id="GO:0042030">
    <property type="term" value="F:ATPase inhibitor activity"/>
    <property type="evidence" value="ECO:0007669"/>
    <property type="project" value="TreeGrafter"/>
</dbReference>
<evidence type="ECO:0000256" key="2">
    <source>
        <dbReference type="ARBA" id="ARBA00004656"/>
    </source>
</evidence>
<dbReference type="InterPro" id="IPR028084">
    <property type="entry name" value="FNIP_N_dom"/>
</dbReference>
<protein>
    <recommendedName>
        <fullName evidence="8">UDENN FNIP1/2-type domain-containing protein</fullName>
    </recommendedName>
</protein>
<evidence type="ECO:0000256" key="3">
    <source>
        <dbReference type="ARBA" id="ARBA00007541"/>
    </source>
</evidence>
<keyword evidence="6" id="KW-0458">Lysosome</keyword>
<dbReference type="GO" id="GO:0051087">
    <property type="term" value="F:protein-folding chaperone binding"/>
    <property type="evidence" value="ECO:0007669"/>
    <property type="project" value="TreeGrafter"/>
</dbReference>
<dbReference type="Pfam" id="PF14636">
    <property type="entry name" value="FNIP_N"/>
    <property type="match status" value="1"/>
</dbReference>
<keyword evidence="10" id="KW-1185">Reference proteome</keyword>
<dbReference type="PROSITE" id="PS51836">
    <property type="entry name" value="DENN_FNIP12"/>
    <property type="match status" value="1"/>
</dbReference>
<gene>
    <name evidence="9" type="ORF">INT47_012660</name>
</gene>
<evidence type="ECO:0000256" key="7">
    <source>
        <dbReference type="SAM" id="MobiDB-lite"/>
    </source>
</evidence>
<reference evidence="9" key="1">
    <citation type="submission" date="2020-12" db="EMBL/GenBank/DDBJ databases">
        <title>Metabolic potential, ecology and presence of endohyphal bacteria is reflected in genomic diversity of Mucoromycotina.</title>
        <authorList>
            <person name="Muszewska A."/>
            <person name="Okrasinska A."/>
            <person name="Steczkiewicz K."/>
            <person name="Drgas O."/>
            <person name="Orlowska M."/>
            <person name="Perlinska-Lenart U."/>
            <person name="Aleksandrzak-Piekarczyk T."/>
            <person name="Szatraj K."/>
            <person name="Zielenkiewicz U."/>
            <person name="Pilsyk S."/>
            <person name="Malc E."/>
            <person name="Mieczkowski P."/>
            <person name="Kruszewska J.S."/>
            <person name="Biernat P."/>
            <person name="Pawlowska J."/>
        </authorList>
    </citation>
    <scope>NUCLEOTIDE SEQUENCE</scope>
    <source>
        <strain evidence="9">WA0000017839</strain>
    </source>
</reference>
<accession>A0A8H7QQ72</accession>
<proteinExistence type="inferred from homology"/>
<comment type="subcellular location">
    <subcellularLocation>
        <location evidence="1">Cytoplasm</location>
    </subcellularLocation>
    <subcellularLocation>
        <location evidence="2">Lysosome membrane</location>
    </subcellularLocation>
</comment>